<gene>
    <name evidence="8" type="ORF">KC729_00245</name>
</gene>
<sequence>MRTASLRQRPQKVRARSVLQNLTVLAITGLVCLLLGEVGSRIYLKLTSGGGSEPVLSETIGEYDPRLGVRLLPNVAAEFSGPEFQTHFRTNGQRLREEEDHAYLEPPGIKRVLLCGDSFTFGHGVNDSQRYGELLENLLPGAEIINTGVWGTGTDQQYLLYLDEGRKYQADLVILAYYVDNITRNGASMRFISGGRIAHKPRYVLRDGKLVLSNVPVPRPGESTVAEEEERERWNEVAGQQGAVPLPFKSFLREHSTFYKLLHARFSTMLHALLGAHPEPFPQYAPEREEWKVTCALFSAFRDSVVANGSDFLLVIVPARDYVLQPEMADTPHRMVKEFCQKEHIEVLDLLPAFRAVEPRHRADLYYRLDAHWTAAGHELAAETIARYLRDHGW</sequence>
<evidence type="ECO:0000259" key="7">
    <source>
        <dbReference type="Pfam" id="PF16822"/>
    </source>
</evidence>
<reference evidence="8" key="1">
    <citation type="submission" date="2020-04" db="EMBL/GenBank/DDBJ databases">
        <authorList>
            <person name="Zhang T."/>
        </authorList>
    </citation>
    <scope>NUCLEOTIDE SEQUENCE</scope>
    <source>
        <strain evidence="8">HKST-UBA01</strain>
    </source>
</reference>
<keyword evidence="8" id="KW-0378">Hydrolase</keyword>
<keyword evidence="3" id="KW-0808">Transferase</keyword>
<dbReference type="Pfam" id="PF16822">
    <property type="entry name" value="ALGX"/>
    <property type="match status" value="1"/>
</dbReference>
<dbReference type="InterPro" id="IPR036514">
    <property type="entry name" value="SGNH_hydro_sf"/>
</dbReference>
<dbReference type="GO" id="GO:0042121">
    <property type="term" value="P:alginic acid biosynthetic process"/>
    <property type="evidence" value="ECO:0007669"/>
    <property type="project" value="UniProtKB-KW"/>
</dbReference>
<dbReference type="Proteomes" id="UP000697710">
    <property type="component" value="Unassembled WGS sequence"/>
</dbReference>
<dbReference type="SUPFAM" id="SSF52266">
    <property type="entry name" value="SGNH hydrolase"/>
    <property type="match status" value="1"/>
</dbReference>
<evidence type="ECO:0000256" key="5">
    <source>
        <dbReference type="ARBA" id="ARBA00022764"/>
    </source>
</evidence>
<keyword evidence="6" id="KW-0016">Alginate biosynthesis</keyword>
<keyword evidence="5" id="KW-0574">Periplasm</keyword>
<reference evidence="8" key="2">
    <citation type="journal article" date="2021" name="Microbiome">
        <title>Successional dynamics and alternative stable states in a saline activated sludge microbial community over 9 years.</title>
        <authorList>
            <person name="Wang Y."/>
            <person name="Ye J."/>
            <person name="Ju F."/>
            <person name="Liu L."/>
            <person name="Boyd J.A."/>
            <person name="Deng Y."/>
            <person name="Parks D.H."/>
            <person name="Jiang X."/>
            <person name="Yin X."/>
            <person name="Woodcroft B.J."/>
            <person name="Tyson G.W."/>
            <person name="Hugenholtz P."/>
            <person name="Polz M.F."/>
            <person name="Zhang T."/>
        </authorList>
    </citation>
    <scope>NUCLEOTIDE SEQUENCE</scope>
    <source>
        <strain evidence="8">HKST-UBA01</strain>
    </source>
</reference>
<name>A0A956LXI5_UNCEI</name>
<organism evidence="8 9">
    <name type="scientific">Eiseniibacteriota bacterium</name>
    <dbReference type="NCBI Taxonomy" id="2212470"/>
    <lineage>
        <taxon>Bacteria</taxon>
        <taxon>Candidatus Eiseniibacteriota</taxon>
    </lineage>
</organism>
<dbReference type="AlphaFoldDB" id="A0A956LXI5"/>
<protein>
    <submittedName>
        <fullName evidence="8">SGNH/GDSL hydrolase family protein</fullName>
    </submittedName>
</protein>
<feature type="domain" description="AlgX/AlgJ SGNH hydrolase-like" evidence="7">
    <location>
        <begin position="290"/>
        <end position="391"/>
    </location>
</feature>
<dbReference type="GO" id="GO:0016740">
    <property type="term" value="F:transferase activity"/>
    <property type="evidence" value="ECO:0007669"/>
    <property type="project" value="UniProtKB-KW"/>
</dbReference>
<accession>A0A956LXI5</accession>
<comment type="subcellular location">
    <subcellularLocation>
        <location evidence="1">Periplasm</location>
    </subcellularLocation>
</comment>
<evidence type="ECO:0000256" key="6">
    <source>
        <dbReference type="ARBA" id="ARBA00022841"/>
    </source>
</evidence>
<keyword evidence="4" id="KW-0732">Signal</keyword>
<dbReference type="InterPro" id="IPR031811">
    <property type="entry name" value="ALGX/ALGJ_SGNH-like"/>
</dbReference>
<proteinExistence type="predicted"/>
<evidence type="ECO:0000313" key="8">
    <source>
        <dbReference type="EMBL" id="MCA9726080.1"/>
    </source>
</evidence>
<dbReference type="CDD" id="cd00229">
    <property type="entry name" value="SGNH_hydrolase"/>
    <property type="match status" value="1"/>
</dbReference>
<dbReference type="Gene3D" id="3.40.50.1110">
    <property type="entry name" value="SGNH hydrolase"/>
    <property type="match status" value="1"/>
</dbReference>
<evidence type="ECO:0000256" key="3">
    <source>
        <dbReference type="ARBA" id="ARBA00022679"/>
    </source>
</evidence>
<evidence type="ECO:0000313" key="9">
    <source>
        <dbReference type="Proteomes" id="UP000697710"/>
    </source>
</evidence>
<dbReference type="EMBL" id="JAGQHR010000002">
    <property type="protein sequence ID" value="MCA9726080.1"/>
    <property type="molecule type" value="Genomic_DNA"/>
</dbReference>
<comment type="caution">
    <text evidence="8">The sequence shown here is derived from an EMBL/GenBank/DDBJ whole genome shotgun (WGS) entry which is preliminary data.</text>
</comment>
<comment type="pathway">
    <text evidence="2">Glycan biosynthesis; alginate biosynthesis.</text>
</comment>
<evidence type="ECO:0000256" key="4">
    <source>
        <dbReference type="ARBA" id="ARBA00022729"/>
    </source>
</evidence>
<dbReference type="GO" id="GO:0042597">
    <property type="term" value="C:periplasmic space"/>
    <property type="evidence" value="ECO:0007669"/>
    <property type="project" value="UniProtKB-SubCell"/>
</dbReference>
<evidence type="ECO:0000256" key="2">
    <source>
        <dbReference type="ARBA" id="ARBA00005182"/>
    </source>
</evidence>
<dbReference type="GO" id="GO:0016787">
    <property type="term" value="F:hydrolase activity"/>
    <property type="evidence" value="ECO:0007669"/>
    <property type="project" value="UniProtKB-KW"/>
</dbReference>
<evidence type="ECO:0000256" key="1">
    <source>
        <dbReference type="ARBA" id="ARBA00004418"/>
    </source>
</evidence>